<protein>
    <submittedName>
        <fullName evidence="2">Unannotated protein</fullName>
    </submittedName>
</protein>
<sequence>MSFITFLFLSLDIAIWAALGNRAVVISLLASVVAIFIIWRSSPLKISVDEEWLIAGRARIERRYVGHVSALERDEYFLTRGRNADPASFLALRFWINRGVKVELTDARDVTPYWLISSKNPSALKEALKN</sequence>
<dbReference type="EMBL" id="CAFBPB010000146">
    <property type="protein sequence ID" value="CAB5010602.1"/>
    <property type="molecule type" value="Genomic_DNA"/>
</dbReference>
<proteinExistence type="predicted"/>
<dbReference type="InterPro" id="IPR021443">
    <property type="entry name" value="DUF3093"/>
</dbReference>
<evidence type="ECO:0000313" key="2">
    <source>
        <dbReference type="EMBL" id="CAB5010602.1"/>
    </source>
</evidence>
<keyword evidence="1" id="KW-0472">Membrane</keyword>
<name>A0A6J7Q7W7_9ZZZZ</name>
<dbReference type="AlphaFoldDB" id="A0A6J7Q7W7"/>
<keyword evidence="1" id="KW-1133">Transmembrane helix</keyword>
<evidence type="ECO:0000256" key="1">
    <source>
        <dbReference type="SAM" id="Phobius"/>
    </source>
</evidence>
<feature type="transmembrane region" description="Helical" evidence="1">
    <location>
        <begin position="13"/>
        <end position="39"/>
    </location>
</feature>
<dbReference type="Pfam" id="PF11292">
    <property type="entry name" value="DUF3093"/>
    <property type="match status" value="1"/>
</dbReference>
<reference evidence="2" key="1">
    <citation type="submission" date="2020-05" db="EMBL/GenBank/DDBJ databases">
        <authorList>
            <person name="Chiriac C."/>
            <person name="Salcher M."/>
            <person name="Ghai R."/>
            <person name="Kavagutti S V."/>
        </authorList>
    </citation>
    <scope>NUCLEOTIDE SEQUENCE</scope>
</reference>
<gene>
    <name evidence="2" type="ORF">UFOPK4049_01007</name>
</gene>
<accession>A0A6J7Q7W7</accession>
<keyword evidence="1" id="KW-0812">Transmembrane</keyword>
<organism evidence="2">
    <name type="scientific">freshwater metagenome</name>
    <dbReference type="NCBI Taxonomy" id="449393"/>
    <lineage>
        <taxon>unclassified sequences</taxon>
        <taxon>metagenomes</taxon>
        <taxon>ecological metagenomes</taxon>
    </lineage>
</organism>